<feature type="compositionally biased region" description="Basic residues" evidence="1">
    <location>
        <begin position="51"/>
        <end position="66"/>
    </location>
</feature>
<evidence type="ECO:0000313" key="3">
    <source>
        <dbReference type="Proteomes" id="UP001529510"/>
    </source>
</evidence>
<organism evidence="2 3">
    <name type="scientific">Cirrhinus mrigala</name>
    <name type="common">Mrigala</name>
    <dbReference type="NCBI Taxonomy" id="683832"/>
    <lineage>
        <taxon>Eukaryota</taxon>
        <taxon>Metazoa</taxon>
        <taxon>Chordata</taxon>
        <taxon>Craniata</taxon>
        <taxon>Vertebrata</taxon>
        <taxon>Euteleostomi</taxon>
        <taxon>Actinopterygii</taxon>
        <taxon>Neopterygii</taxon>
        <taxon>Teleostei</taxon>
        <taxon>Ostariophysi</taxon>
        <taxon>Cypriniformes</taxon>
        <taxon>Cyprinidae</taxon>
        <taxon>Labeoninae</taxon>
        <taxon>Labeonini</taxon>
        <taxon>Cirrhinus</taxon>
    </lineage>
</organism>
<dbReference type="AlphaFoldDB" id="A0ABD0PFR7"/>
<sequence>MGQRSSRCKQAEKDFGYVYNFHHGTPPQSFTSLVEAHPPPPGVGEEDVGGKKRKGKKENTSKKKKRFRLWRWTSCWRAGQKNSRKTNSAQGEDEAQGSDAATVPSRRSCD</sequence>
<dbReference type="Proteomes" id="UP001529510">
    <property type="component" value="Unassembled WGS sequence"/>
</dbReference>
<reference evidence="2 3" key="1">
    <citation type="submission" date="2024-05" db="EMBL/GenBank/DDBJ databases">
        <title>Genome sequencing and assembly of Indian major carp, Cirrhinus mrigala (Hamilton, 1822).</title>
        <authorList>
            <person name="Mohindra V."/>
            <person name="Chowdhury L.M."/>
            <person name="Lal K."/>
            <person name="Jena J.K."/>
        </authorList>
    </citation>
    <scope>NUCLEOTIDE SEQUENCE [LARGE SCALE GENOMIC DNA]</scope>
    <source>
        <strain evidence="2">CM1030</strain>
        <tissue evidence="2">Blood</tissue>
    </source>
</reference>
<evidence type="ECO:0000313" key="2">
    <source>
        <dbReference type="EMBL" id="KAL0172585.1"/>
    </source>
</evidence>
<proteinExistence type="predicted"/>
<comment type="caution">
    <text evidence="2">The sequence shown here is derived from an EMBL/GenBank/DDBJ whole genome shotgun (WGS) entry which is preliminary data.</text>
</comment>
<name>A0ABD0PFR7_CIRMR</name>
<feature type="region of interest" description="Disordered" evidence="1">
    <location>
        <begin position="26"/>
        <end position="66"/>
    </location>
</feature>
<gene>
    <name evidence="2" type="ORF">M9458_032896</name>
</gene>
<feature type="non-terminal residue" evidence="2">
    <location>
        <position position="110"/>
    </location>
</feature>
<protein>
    <submittedName>
        <fullName evidence="2">Uncharacterized protein</fullName>
    </submittedName>
</protein>
<accession>A0ABD0PFR7</accession>
<evidence type="ECO:0000256" key="1">
    <source>
        <dbReference type="SAM" id="MobiDB-lite"/>
    </source>
</evidence>
<keyword evidence="3" id="KW-1185">Reference proteome</keyword>
<feature type="region of interest" description="Disordered" evidence="1">
    <location>
        <begin position="78"/>
        <end position="110"/>
    </location>
</feature>
<dbReference type="EMBL" id="JAMKFB020000016">
    <property type="protein sequence ID" value="KAL0172585.1"/>
    <property type="molecule type" value="Genomic_DNA"/>
</dbReference>